<feature type="region of interest" description="Disordered" evidence="3">
    <location>
        <begin position="107"/>
        <end position="134"/>
    </location>
</feature>
<dbReference type="EMBL" id="FOAP01000009">
    <property type="protein sequence ID" value="SEL85808.1"/>
    <property type="molecule type" value="Genomic_DNA"/>
</dbReference>
<dbReference type="Pfam" id="PF00550">
    <property type="entry name" value="PP-binding"/>
    <property type="match status" value="1"/>
</dbReference>
<accession>A0A1H7TMA7</accession>
<sequence length="151" mass="16077">MTHPQGLPPGAGKERLIASLRAASPQRRARLLMDFLQEQLGPRLGMEPAEIGPRDNLMELGVDSLKAVELKGLLEQELELELNSSLAFDQPNLEALTGFLLEAARLKAPGPAAPPPAAPHPPPPPAGEEPALSEEQLAELLAAELQALKNP</sequence>
<dbReference type="GO" id="GO:0031177">
    <property type="term" value="F:phosphopantetheine binding"/>
    <property type="evidence" value="ECO:0007669"/>
    <property type="project" value="InterPro"/>
</dbReference>
<dbReference type="SMART" id="SM00823">
    <property type="entry name" value="PKS_PP"/>
    <property type="match status" value="1"/>
</dbReference>
<feature type="domain" description="Carrier" evidence="4">
    <location>
        <begin position="22"/>
        <end position="104"/>
    </location>
</feature>
<feature type="compositionally biased region" description="Pro residues" evidence="3">
    <location>
        <begin position="111"/>
        <end position="127"/>
    </location>
</feature>
<dbReference type="RefSeq" id="WP_075007963.1">
    <property type="nucleotide sequence ID" value="NZ_FOAP01000009.1"/>
</dbReference>
<evidence type="ECO:0000256" key="1">
    <source>
        <dbReference type="ARBA" id="ARBA00022450"/>
    </source>
</evidence>
<keyword evidence="2" id="KW-0597">Phosphoprotein</keyword>
<dbReference type="InterPro" id="IPR009081">
    <property type="entry name" value="PP-bd_ACP"/>
</dbReference>
<keyword evidence="6" id="KW-1185">Reference proteome</keyword>
<dbReference type="Gene3D" id="1.10.1200.10">
    <property type="entry name" value="ACP-like"/>
    <property type="match status" value="1"/>
</dbReference>
<evidence type="ECO:0000313" key="5">
    <source>
        <dbReference type="EMBL" id="SEL85808.1"/>
    </source>
</evidence>
<evidence type="ECO:0000256" key="2">
    <source>
        <dbReference type="ARBA" id="ARBA00022553"/>
    </source>
</evidence>
<reference evidence="6" key="1">
    <citation type="submission" date="2016-10" db="EMBL/GenBank/DDBJ databases">
        <authorList>
            <person name="Varghese N."/>
            <person name="Submissions S."/>
        </authorList>
    </citation>
    <scope>NUCLEOTIDE SEQUENCE [LARGE SCALE GENOMIC DNA]</scope>
    <source>
        <strain evidence="6">DSM 17044</strain>
    </source>
</reference>
<name>A0A1H7TMA7_STIAU</name>
<dbReference type="SMART" id="SM01294">
    <property type="entry name" value="PKS_PP_betabranch"/>
    <property type="match status" value="1"/>
</dbReference>
<evidence type="ECO:0000259" key="4">
    <source>
        <dbReference type="PROSITE" id="PS50075"/>
    </source>
</evidence>
<dbReference type="InterPro" id="IPR036736">
    <property type="entry name" value="ACP-like_sf"/>
</dbReference>
<dbReference type="SUPFAM" id="SSF47336">
    <property type="entry name" value="ACP-like"/>
    <property type="match status" value="1"/>
</dbReference>
<gene>
    <name evidence="5" type="ORF">SAMN05444354_10975</name>
</gene>
<dbReference type="OrthoDB" id="2455700at2"/>
<protein>
    <submittedName>
        <fullName evidence="5">Myxalamid-type polyketide synthase MxaB</fullName>
    </submittedName>
</protein>
<proteinExistence type="predicted"/>
<dbReference type="Proteomes" id="UP000182719">
    <property type="component" value="Unassembled WGS sequence"/>
</dbReference>
<dbReference type="InterPro" id="IPR020806">
    <property type="entry name" value="PKS_PP-bd"/>
</dbReference>
<dbReference type="AlphaFoldDB" id="A0A1H7TMA7"/>
<evidence type="ECO:0000256" key="3">
    <source>
        <dbReference type="SAM" id="MobiDB-lite"/>
    </source>
</evidence>
<organism evidence="5 6">
    <name type="scientific">Stigmatella aurantiaca</name>
    <dbReference type="NCBI Taxonomy" id="41"/>
    <lineage>
        <taxon>Bacteria</taxon>
        <taxon>Pseudomonadati</taxon>
        <taxon>Myxococcota</taxon>
        <taxon>Myxococcia</taxon>
        <taxon>Myxococcales</taxon>
        <taxon>Cystobacterineae</taxon>
        <taxon>Archangiaceae</taxon>
        <taxon>Stigmatella</taxon>
    </lineage>
</organism>
<dbReference type="PROSITE" id="PS50075">
    <property type="entry name" value="CARRIER"/>
    <property type="match status" value="1"/>
</dbReference>
<evidence type="ECO:0000313" key="6">
    <source>
        <dbReference type="Proteomes" id="UP000182719"/>
    </source>
</evidence>
<keyword evidence="1" id="KW-0596">Phosphopantetheine</keyword>